<dbReference type="Proteomes" id="UP000226429">
    <property type="component" value="Unassembled WGS sequence"/>
</dbReference>
<evidence type="ECO:0000256" key="5">
    <source>
        <dbReference type="PIRNR" id="PIRNR005096"/>
    </source>
</evidence>
<evidence type="ECO:0000256" key="4">
    <source>
        <dbReference type="ARBA" id="ARBA00023277"/>
    </source>
</evidence>
<organism evidence="9 10">
    <name type="scientific">Candidatus Aquirickettsiella gammari</name>
    <dbReference type="NCBI Taxonomy" id="2016198"/>
    <lineage>
        <taxon>Bacteria</taxon>
        <taxon>Pseudomonadati</taxon>
        <taxon>Pseudomonadota</taxon>
        <taxon>Gammaproteobacteria</taxon>
        <taxon>Legionellales</taxon>
        <taxon>Coxiellaceae</taxon>
        <taxon>Candidatus Aquirickettsiella</taxon>
    </lineage>
</organism>
<dbReference type="GO" id="GO:0033499">
    <property type="term" value="P:galactose catabolic process via UDP-galactose, Leloir pathway"/>
    <property type="evidence" value="ECO:0007669"/>
    <property type="project" value="TreeGrafter"/>
</dbReference>
<reference evidence="9 10" key="1">
    <citation type="journal article" date="2017" name="Int. J. Syst. Evol. Microbiol.">
        <title>Aquarickettsiella crustaci n. gen. n. sp. (Gammaproteobacteria: Legionellales: Coxiellaceae); a bacterial pathogen of the freshwater crustacean: Gammarus fossarum (Malacostraca: Amphipoda).</title>
        <authorList>
            <person name="Bojko J."/>
            <person name="Dunn A.M."/>
            <person name="Stebbing P.D."/>
            <person name="Van Aerle R."/>
            <person name="Bacela-Spychalska K."/>
            <person name="Bean T.P."/>
            <person name="Stentiford G.D."/>
        </authorList>
    </citation>
    <scope>NUCLEOTIDE SEQUENCE [LARGE SCALE GENOMIC DNA]</scope>
    <source>
        <strain evidence="9">RA15029</strain>
    </source>
</reference>
<evidence type="ECO:0000256" key="2">
    <source>
        <dbReference type="ARBA" id="ARBA00006206"/>
    </source>
</evidence>
<evidence type="ECO:0000256" key="8">
    <source>
        <dbReference type="PIRSR" id="PIRSR005096-3"/>
    </source>
</evidence>
<keyword evidence="3 5" id="KW-0413">Isomerase</keyword>
<evidence type="ECO:0000256" key="1">
    <source>
        <dbReference type="ARBA" id="ARBA00005028"/>
    </source>
</evidence>
<dbReference type="InterPro" id="IPR014718">
    <property type="entry name" value="GH-type_carb-bd"/>
</dbReference>
<feature type="active site" description="Proton donor" evidence="6">
    <location>
        <position position="213"/>
    </location>
</feature>
<comment type="catalytic activity">
    <reaction evidence="5">
        <text>alpha-D-glucose = beta-D-glucose</text>
        <dbReference type="Rhea" id="RHEA:10264"/>
        <dbReference type="ChEBI" id="CHEBI:15903"/>
        <dbReference type="ChEBI" id="CHEBI:17925"/>
        <dbReference type="EC" id="5.1.3.3"/>
    </reaction>
</comment>
<reference evidence="9 10" key="2">
    <citation type="journal article" date="2018" name="J. Invertebr. Pathol.">
        <title>'Candidatus Aquirickettsiella gammari' (Gammaproteobacteria: Legionellales: Coxiellaceae): A bacterial pathogen of the freshwater crustacean Gammarus fossarum (Malacostraca: Amphipoda).</title>
        <authorList>
            <person name="Bojko J."/>
            <person name="Dunn A.M."/>
            <person name="Stebbing P.D."/>
            <person name="van Aerle R."/>
            <person name="Bacela-Spychalska K."/>
            <person name="Bean T.P."/>
            <person name="Urrutia A."/>
            <person name="Stentiford G.D."/>
        </authorList>
    </citation>
    <scope>NUCLEOTIDE SEQUENCE [LARGE SCALE GENOMIC DNA]</scope>
    <source>
        <strain evidence="9">RA15029</strain>
    </source>
</reference>
<evidence type="ECO:0000313" key="9">
    <source>
        <dbReference type="EMBL" id="RDH40376.1"/>
    </source>
</evidence>
<dbReference type="InterPro" id="IPR015443">
    <property type="entry name" value="Aldose_1-epimerase"/>
</dbReference>
<comment type="similarity">
    <text evidence="2 5">Belongs to the aldose epimerase family.</text>
</comment>
<dbReference type="NCBIfam" id="NF008277">
    <property type="entry name" value="PRK11055.1"/>
    <property type="match status" value="1"/>
</dbReference>
<sequence>MGSCISCKGYCSTGCYYPPNNNATLILRVNMPEMFCQSRFFGELDDQPVTHYTLRNPNGMSISVINYGATLVSVCVPNSHGTLHELTLGFDHLEEYLASNFYFGATIGRVANRIDNAHFSYQKQDYFLSKNKGYSHHLHGGEKGLDKVLWQTEVAIQGDKASVEFSYLSPDGDQGYPGNLEIKTTYSLTLANELKISFQAKTDQITPVDLTNHAYWNLAGAGCGTVLDHVLQIFADHYVLTDKELLSTGQIAAVESTPHDFREPHHLGERLNDIPIVGYDVCFVLPVMTNRNPRFVAQIKEPISGRILEIYTTQPGLQFYTGNSLKDHPISSGFFTQRYGGFCMETQNFPGAVNYSQFPSPFLLPGDLYQHETIYRLIW</sequence>
<comment type="caution">
    <text evidence="9">The sequence shown here is derived from an EMBL/GenBank/DDBJ whole genome shotgun (WGS) entry which is preliminary data.</text>
</comment>
<dbReference type="UniPathway" id="UPA00242"/>
<dbReference type="InterPro" id="IPR011013">
    <property type="entry name" value="Gal_mutarotase_sf_dom"/>
</dbReference>
<evidence type="ECO:0000313" key="10">
    <source>
        <dbReference type="Proteomes" id="UP000226429"/>
    </source>
</evidence>
<evidence type="ECO:0000256" key="7">
    <source>
        <dbReference type="PIRSR" id="PIRSR005096-2"/>
    </source>
</evidence>
<dbReference type="GO" id="GO:0004034">
    <property type="term" value="F:aldose 1-epimerase activity"/>
    <property type="evidence" value="ECO:0007669"/>
    <property type="project" value="UniProtKB-EC"/>
</dbReference>
<dbReference type="Gene3D" id="2.70.98.10">
    <property type="match status" value="1"/>
</dbReference>
<protein>
    <recommendedName>
        <fullName evidence="5">Aldose 1-epimerase</fullName>
        <ecNumber evidence="5">5.1.3.3</ecNumber>
    </recommendedName>
</protein>
<dbReference type="SUPFAM" id="SSF74650">
    <property type="entry name" value="Galactose mutarotase-like"/>
    <property type="match status" value="1"/>
</dbReference>
<feature type="active site" description="Proton acceptor" evidence="6">
    <location>
        <position position="345"/>
    </location>
</feature>
<evidence type="ECO:0000256" key="3">
    <source>
        <dbReference type="ARBA" id="ARBA00023235"/>
    </source>
</evidence>
<dbReference type="Pfam" id="PF01263">
    <property type="entry name" value="Aldose_epim"/>
    <property type="match status" value="1"/>
</dbReference>
<dbReference type="InterPro" id="IPR008183">
    <property type="entry name" value="Aldose_1/G6P_1-epimerase"/>
</dbReference>
<feature type="binding site" evidence="8">
    <location>
        <begin position="213"/>
        <end position="215"/>
    </location>
    <ligand>
        <name>beta-D-galactose</name>
        <dbReference type="ChEBI" id="CHEBI:27667"/>
    </ligand>
</feature>
<dbReference type="AlphaFoldDB" id="A0A370CJ96"/>
<dbReference type="GO" id="GO:0006006">
    <property type="term" value="P:glucose metabolic process"/>
    <property type="evidence" value="ECO:0007669"/>
    <property type="project" value="TreeGrafter"/>
</dbReference>
<gene>
    <name evidence="9" type="ORF">CFE62_003880</name>
</gene>
<dbReference type="CDD" id="cd09019">
    <property type="entry name" value="galactose_mutarotase_like"/>
    <property type="match status" value="1"/>
</dbReference>
<name>A0A370CJ96_9COXI</name>
<evidence type="ECO:0000256" key="6">
    <source>
        <dbReference type="PIRSR" id="PIRSR005096-1"/>
    </source>
</evidence>
<feature type="binding site" evidence="7">
    <location>
        <position position="280"/>
    </location>
    <ligand>
        <name>beta-D-galactose</name>
        <dbReference type="ChEBI" id="CHEBI:27667"/>
    </ligand>
</feature>
<accession>A0A370CJ96</accession>
<dbReference type="PANTHER" id="PTHR10091:SF0">
    <property type="entry name" value="GALACTOSE MUTAROTASE"/>
    <property type="match status" value="1"/>
</dbReference>
<proteinExistence type="inferred from homology"/>
<keyword evidence="10" id="KW-1185">Reference proteome</keyword>
<keyword evidence="4 5" id="KW-0119">Carbohydrate metabolism</keyword>
<dbReference type="GO" id="GO:0030246">
    <property type="term" value="F:carbohydrate binding"/>
    <property type="evidence" value="ECO:0007669"/>
    <property type="project" value="InterPro"/>
</dbReference>
<dbReference type="InterPro" id="IPR047215">
    <property type="entry name" value="Galactose_mutarotase-like"/>
</dbReference>
<comment type="pathway">
    <text evidence="1 5">Carbohydrate metabolism; hexose metabolism.</text>
</comment>
<dbReference type="EC" id="5.1.3.3" evidence="5"/>
<feature type="binding site" evidence="8">
    <location>
        <begin position="112"/>
        <end position="113"/>
    </location>
    <ligand>
        <name>beta-D-galactose</name>
        <dbReference type="ChEBI" id="CHEBI:27667"/>
    </ligand>
</feature>
<dbReference type="PANTHER" id="PTHR10091">
    <property type="entry name" value="ALDOSE-1-EPIMERASE"/>
    <property type="match status" value="1"/>
</dbReference>
<dbReference type="EMBL" id="NMOS02000009">
    <property type="protein sequence ID" value="RDH40376.1"/>
    <property type="molecule type" value="Genomic_DNA"/>
</dbReference>
<dbReference type="PIRSF" id="PIRSF005096">
    <property type="entry name" value="GALM"/>
    <property type="match status" value="1"/>
</dbReference>